<keyword evidence="1" id="KW-1133">Transmembrane helix</keyword>
<dbReference type="EMBL" id="MW030586">
    <property type="protein sequence ID" value="QPI16590.1"/>
    <property type="molecule type" value="Genomic_DNA"/>
</dbReference>
<feature type="transmembrane region" description="Helical" evidence="1">
    <location>
        <begin position="12"/>
        <end position="41"/>
    </location>
</feature>
<evidence type="ECO:0000256" key="1">
    <source>
        <dbReference type="SAM" id="Phobius"/>
    </source>
</evidence>
<organism evidence="2">
    <name type="scientific">Virus NIOZ-UU159</name>
    <dbReference type="NCBI Taxonomy" id="2763270"/>
    <lineage>
        <taxon>Viruses</taxon>
    </lineage>
</organism>
<accession>A0A7S9SUD0</accession>
<keyword evidence="1" id="KW-0812">Transmembrane</keyword>
<sequence>MSKNKECDKNNILYYIPIISYKILFAIIIIITLFNFIYVYYTKFKKVITVDEKHTYGSSNAKGSQSISDTDNNVYILKDSLYVWHWTSVEVFNKLDTGNKYNIEGHGIRVPFLRWFPNITKATLIK</sequence>
<gene>
    <name evidence="2" type="ORF">NIOZUU159_00081</name>
</gene>
<evidence type="ECO:0000313" key="2">
    <source>
        <dbReference type="EMBL" id="QPI16590.1"/>
    </source>
</evidence>
<name>A0A7S9SUD0_9VIRU</name>
<protein>
    <submittedName>
        <fullName evidence="2">Uncharacterized protein</fullName>
    </submittedName>
</protein>
<reference evidence="2" key="1">
    <citation type="submission" date="2020-08" db="EMBL/GenBank/DDBJ databases">
        <title>Bridging the membrane lipid divide: bacteria of the FCB group superphylum have the potential to synthesize archaeal ether lipids.</title>
        <authorList>
            <person name="Villanueva L."/>
            <person name="von Meijenfeldt F.A.B."/>
            <person name="Westbye A.B."/>
            <person name="Yadav S."/>
            <person name="Hopmans E.C."/>
            <person name="Dutilh B.E."/>
            <person name="Sinninghe Damste J.S."/>
        </authorList>
    </citation>
    <scope>NUCLEOTIDE SEQUENCE</scope>
    <source>
        <strain evidence="2">NIOZ-UU159</strain>
    </source>
</reference>
<proteinExistence type="predicted"/>
<keyword evidence="1" id="KW-0472">Membrane</keyword>